<accession>A8ABA7</accession>
<dbReference type="Proteomes" id="UP000000262">
    <property type="component" value="Chromosome"/>
</dbReference>
<dbReference type="InterPro" id="IPR013320">
    <property type="entry name" value="ConA-like_dom_sf"/>
</dbReference>
<keyword evidence="5" id="KW-1185">Reference proteome</keyword>
<dbReference type="EMBL" id="CP000816">
    <property type="protein sequence ID" value="ABU82209.1"/>
    <property type="molecule type" value="Genomic_DNA"/>
</dbReference>
<dbReference type="Gene3D" id="2.60.120.200">
    <property type="match status" value="1"/>
</dbReference>
<dbReference type="SUPFAM" id="SSF49899">
    <property type="entry name" value="Concanavalin A-like lectins/glucanases"/>
    <property type="match status" value="1"/>
</dbReference>
<dbReference type="RefSeq" id="WP_012123173.1">
    <property type="nucleotide sequence ID" value="NC_009776.1"/>
</dbReference>
<keyword evidence="1" id="KW-0732">Signal</keyword>
<evidence type="ECO:0000259" key="3">
    <source>
        <dbReference type="SMART" id="SM00560"/>
    </source>
</evidence>
<protein>
    <submittedName>
        <fullName evidence="4">LamG domain protein jellyroll fold domain protein</fullName>
    </submittedName>
</protein>
<dbReference type="AlphaFoldDB" id="A8ABA7"/>
<gene>
    <name evidence="4" type="ordered locus">Igni_1030</name>
</gene>
<organism evidence="4 5">
    <name type="scientific">Ignicoccus hospitalis (strain KIN4/I / DSM 18386 / JCM 14125)</name>
    <dbReference type="NCBI Taxonomy" id="453591"/>
    <lineage>
        <taxon>Archaea</taxon>
        <taxon>Thermoproteota</taxon>
        <taxon>Thermoprotei</taxon>
        <taxon>Desulfurococcales</taxon>
        <taxon>Desulfurococcaceae</taxon>
        <taxon>Ignicoccus</taxon>
    </lineage>
</organism>
<dbReference type="eggNOG" id="arCOG07813">
    <property type="taxonomic scope" value="Archaea"/>
</dbReference>
<dbReference type="InterPro" id="IPR006558">
    <property type="entry name" value="LamG-like"/>
</dbReference>
<dbReference type="Pfam" id="PF13385">
    <property type="entry name" value="Laminin_G_3"/>
    <property type="match status" value="1"/>
</dbReference>
<dbReference type="GeneID" id="5562777"/>
<evidence type="ECO:0000313" key="4">
    <source>
        <dbReference type="EMBL" id="ABU82209.1"/>
    </source>
</evidence>
<dbReference type="SMART" id="SM00560">
    <property type="entry name" value="LamGL"/>
    <property type="match status" value="1"/>
</dbReference>
<dbReference type="HOGENOM" id="CLU_523400_0_0_2"/>
<dbReference type="KEGG" id="iho:Igni_1030"/>
<keyword evidence="2" id="KW-1015">Disulfide bond</keyword>
<evidence type="ECO:0000256" key="2">
    <source>
        <dbReference type="ARBA" id="ARBA00023157"/>
    </source>
</evidence>
<reference evidence="4 5" key="1">
    <citation type="journal article" date="2008" name="Genome Biol.">
        <title>A genomic analysis of the archaeal system Ignicoccus hospitalis-Nanoarchaeum equitans.</title>
        <authorList>
            <person name="Podar M."/>
            <person name="Anderson I."/>
            <person name="Makarova K.S."/>
            <person name="Elkins J.G."/>
            <person name="Ivanova N."/>
            <person name="Wall M.A."/>
            <person name="Lykidis A."/>
            <person name="Mavromatis K."/>
            <person name="Sun H."/>
            <person name="Hudson M.E."/>
            <person name="Chen W."/>
            <person name="Deciu C."/>
            <person name="Hutchison D."/>
            <person name="Eads J.R."/>
            <person name="Anderson A."/>
            <person name="Fernandes F."/>
            <person name="Szeto E."/>
            <person name="Lapidus A."/>
            <person name="Kyrpides N.C."/>
            <person name="Saier M.H.Jr."/>
            <person name="Richardson P.M."/>
            <person name="Rachel R."/>
            <person name="Huber H."/>
            <person name="Eisen J.A."/>
            <person name="Koonin E.V."/>
            <person name="Keller M."/>
            <person name="Stetter K.O."/>
        </authorList>
    </citation>
    <scope>NUCLEOTIDE SEQUENCE [LARGE SCALE GENOMIC DNA]</scope>
    <source>
        <strain evidence="5">KIN4/I / DSM 18386 / JCM 14125</strain>
    </source>
</reference>
<name>A8ABA7_IGNH4</name>
<feature type="domain" description="LamG-like jellyroll fold" evidence="3">
    <location>
        <begin position="323"/>
        <end position="473"/>
    </location>
</feature>
<evidence type="ECO:0000313" key="5">
    <source>
        <dbReference type="Proteomes" id="UP000000262"/>
    </source>
</evidence>
<proteinExistence type="predicted"/>
<sequence>MNALKAFVIMVALSAITLAQLKEVSDGVWALEVEGKKSVKVKLRFEHEWTFVAYTEELCDGKPHWLFQVIKDFPEDMPCLREGEPRCLKAFTGSSPLARPKEWVVVMRGGEWYWCDGWKKGGYAELHADVALPKVKPLYLVVSAAEVGGWSEYSQAFYDAYLVIKVYDISGSEPATVKEVYLGDDNPGWLEVKLDLSKYAGHKVRISIGPKAGGHVQACAGCTGTWDGEDVGIDYVEIVDGKGRKVFFEGFSLERHSPPPAAGGGLVARYSFDGCSLKDFSGNGHHLRVLKGEFACVPGPRGEAAWFDGSTALASEDFSWSSDSFTIVYLVRFDKPYEGWLVTLVRGKDSSDFADPGEHGFALQFHVRDYDSAEIEAVPHLRLTGYDSYFARDLGVTLKFRRGAWTFVAATYDGSNFALYVNGVKVYEGYVGKVTLSKEPMPLLLGYDPQGLTEYLIGALDEVMVYDRALSEGEVEALYRALLFGGAPQAPPRPSPVVALITGTVTIIPWKPVTVTVVSR</sequence>
<evidence type="ECO:0000256" key="1">
    <source>
        <dbReference type="ARBA" id="ARBA00022729"/>
    </source>
</evidence>